<feature type="compositionally biased region" description="Polar residues" evidence="1">
    <location>
        <begin position="179"/>
        <end position="197"/>
    </location>
</feature>
<keyword evidence="2" id="KW-0812">Transmembrane</keyword>
<feature type="region of interest" description="Disordered" evidence="1">
    <location>
        <begin position="119"/>
        <end position="197"/>
    </location>
</feature>
<gene>
    <name evidence="3" type="ORF">NLU13_3637</name>
</gene>
<keyword evidence="2" id="KW-1133">Transmembrane helix</keyword>
<protein>
    <submittedName>
        <fullName evidence="3">Uncharacterized protein</fullName>
    </submittedName>
</protein>
<reference evidence="3" key="1">
    <citation type="submission" date="2022-10" db="EMBL/GenBank/DDBJ databases">
        <title>Determination and structural analysis of whole genome sequence of Sarocladium strictum F4-1.</title>
        <authorList>
            <person name="Hu L."/>
            <person name="Jiang Y."/>
        </authorList>
    </citation>
    <scope>NUCLEOTIDE SEQUENCE</scope>
    <source>
        <strain evidence="3">F4-1</strain>
    </source>
</reference>
<evidence type="ECO:0000313" key="3">
    <source>
        <dbReference type="EMBL" id="KAK0390064.1"/>
    </source>
</evidence>
<keyword evidence="2" id="KW-0472">Membrane</keyword>
<feature type="transmembrane region" description="Helical" evidence="2">
    <location>
        <begin position="595"/>
        <end position="617"/>
    </location>
</feature>
<comment type="caution">
    <text evidence="3">The sequence shown here is derived from an EMBL/GenBank/DDBJ whole genome shotgun (WGS) entry which is preliminary data.</text>
</comment>
<feature type="compositionally biased region" description="Acidic residues" evidence="1">
    <location>
        <begin position="126"/>
        <end position="136"/>
    </location>
</feature>
<dbReference type="Proteomes" id="UP001175261">
    <property type="component" value="Unassembled WGS sequence"/>
</dbReference>
<keyword evidence="4" id="KW-1185">Reference proteome</keyword>
<sequence length="670" mass="75678">MTISALGDQPLSTVARWVSSPDERGTFNVLSDCILTLVLCVWTAIHLNIPKAREAGGSSRKRHRDVAEDDDGPSFLWKKVKYVVLALIMPEVVAAIAFNQWLEHRSLMKFINKETELGCQKKSQDGDDQQAPDEELAGPQDRIEVEATSTSIDRGEAPEKRTLEQHRSSVEASAVEPLQVTTGDDATRMPSTSKPSLRPTSWSPLHCWYAVMGGFTIENHALSHPFPFPNNHSRLTLTSDGIKTLAKHHPAVFPRLPASEIADKSKSSELAKLIVCTQISWFIINTIGRAGQGLPLTVLELNTAAHCICTFATYVFWWHKPLDIVQPTAVTLTEEAARTAAHMCVRSGQLHWVRRQEDVYRAKPFWKRVTGWLENEVAGAWELEEYPIVIISPPEITTFKLCVLDEEIERPSRWLKVHLRINEDLTPEELERTSYDASNSRARILDFTTILRLVQLADAHAKENPSQTWDHSPYSADWLTLANPNHPFTNLKLIVLGSSGYSFLAACTLYALVHGFAWNGPFRSKVELYLWRMGVLAFVPLVALTPIIFIAVWRRSDSYTAVDAWLKRPLRRALEARTAAYEAAQTRAARTRVHVCYALLMIPIWFMDLPRLIFRTLTSRATIFFYAMFAMLAFLTGRAFLVVEAFLALPYAPDGVFLQTQWLSYLPHFG</sequence>
<organism evidence="3 4">
    <name type="scientific">Sarocladium strictum</name>
    <name type="common">Black bundle disease fungus</name>
    <name type="synonym">Acremonium strictum</name>
    <dbReference type="NCBI Taxonomy" id="5046"/>
    <lineage>
        <taxon>Eukaryota</taxon>
        <taxon>Fungi</taxon>
        <taxon>Dikarya</taxon>
        <taxon>Ascomycota</taxon>
        <taxon>Pezizomycotina</taxon>
        <taxon>Sordariomycetes</taxon>
        <taxon>Hypocreomycetidae</taxon>
        <taxon>Hypocreales</taxon>
        <taxon>Sarocladiaceae</taxon>
        <taxon>Sarocladium</taxon>
    </lineage>
</organism>
<feature type="compositionally biased region" description="Basic and acidic residues" evidence="1">
    <location>
        <begin position="153"/>
        <end position="169"/>
    </location>
</feature>
<evidence type="ECO:0000256" key="1">
    <source>
        <dbReference type="SAM" id="MobiDB-lite"/>
    </source>
</evidence>
<name>A0AA39LAM7_SARSR</name>
<dbReference type="PANTHER" id="PTHR35043">
    <property type="entry name" value="TRANSCRIPTION FACTOR DOMAIN-CONTAINING PROTEIN"/>
    <property type="match status" value="1"/>
</dbReference>
<dbReference type="PANTHER" id="PTHR35043:SF7">
    <property type="entry name" value="TRANSCRIPTION FACTOR DOMAIN-CONTAINING PROTEIN"/>
    <property type="match status" value="1"/>
</dbReference>
<dbReference type="EMBL" id="JAPDFR010000002">
    <property type="protein sequence ID" value="KAK0390064.1"/>
    <property type="molecule type" value="Genomic_DNA"/>
</dbReference>
<feature type="transmembrane region" description="Helical" evidence="2">
    <location>
        <begin position="529"/>
        <end position="553"/>
    </location>
</feature>
<evidence type="ECO:0000313" key="4">
    <source>
        <dbReference type="Proteomes" id="UP001175261"/>
    </source>
</evidence>
<dbReference type="AlphaFoldDB" id="A0AA39LAM7"/>
<feature type="transmembrane region" description="Helical" evidence="2">
    <location>
        <begin position="493"/>
        <end position="517"/>
    </location>
</feature>
<accession>A0AA39LAM7</accession>
<evidence type="ECO:0000256" key="2">
    <source>
        <dbReference type="SAM" id="Phobius"/>
    </source>
</evidence>
<proteinExistence type="predicted"/>
<feature type="transmembrane region" description="Helical" evidence="2">
    <location>
        <begin position="623"/>
        <end position="649"/>
    </location>
</feature>